<name>A0A109PQP1_WELMI</name>
<dbReference type="InterPro" id="IPR002866">
    <property type="entry name" value="Maturase_MatK"/>
</dbReference>
<protein>
    <recommendedName>
        <fullName evidence="6">Maturase K</fullName>
    </recommendedName>
    <alternativeName>
        <fullName evidence="6">Intron maturase</fullName>
    </alternativeName>
</protein>
<dbReference type="GO" id="GO:0003723">
    <property type="term" value="F:RNA binding"/>
    <property type="evidence" value="ECO:0007669"/>
    <property type="project" value="UniProtKB-KW"/>
</dbReference>
<keyword evidence="4 6" id="KW-0819">tRNA processing</keyword>
<proteinExistence type="inferred from homology"/>
<dbReference type="AlphaFoldDB" id="A0A109PQP1"/>
<gene>
    <name evidence="6 9" type="primary">matK</name>
</gene>
<dbReference type="InterPro" id="IPR024942">
    <property type="entry name" value="Maturase_MatK_N"/>
</dbReference>
<accession>A0A109PQP1</accession>
<evidence type="ECO:0000256" key="5">
    <source>
        <dbReference type="ARBA" id="ARBA00022884"/>
    </source>
</evidence>
<dbReference type="GO" id="GO:0009507">
    <property type="term" value="C:chloroplast"/>
    <property type="evidence" value="ECO:0007669"/>
    <property type="project" value="UniProtKB-SubCell"/>
</dbReference>
<evidence type="ECO:0000256" key="6">
    <source>
        <dbReference type="HAMAP-Rule" id="MF_01390"/>
    </source>
</evidence>
<dbReference type="GO" id="GO:0006397">
    <property type="term" value="P:mRNA processing"/>
    <property type="evidence" value="ECO:0007669"/>
    <property type="project" value="UniProtKB-KW"/>
</dbReference>
<reference evidence="9" key="1">
    <citation type="journal article" date="2016" name="Mol. Biol. Evol.">
        <title>Ginkgo and Welwitschia Mitogenomes Reveal Extreme Contrasts in Gymnosperm Mitochondrial Evolution.</title>
        <authorList>
            <person name="Guo W."/>
            <person name="Grewe F."/>
            <person name="Fan W."/>
            <person name="Young G.J."/>
            <person name="Knoop V."/>
            <person name="Palmer J.D."/>
            <person name="Mower J.P."/>
        </authorList>
    </citation>
    <scope>NUCLEOTIDE SEQUENCE</scope>
</reference>
<dbReference type="PANTHER" id="PTHR34811:SF1">
    <property type="entry name" value="MATURASE K"/>
    <property type="match status" value="1"/>
</dbReference>
<evidence type="ECO:0000256" key="4">
    <source>
        <dbReference type="ARBA" id="ARBA00022694"/>
    </source>
</evidence>
<geneLocation type="plastid" evidence="9"/>
<feature type="domain" description="Domain X" evidence="7">
    <location>
        <begin position="354"/>
        <end position="471"/>
    </location>
</feature>
<dbReference type="Pfam" id="PF01348">
    <property type="entry name" value="Intron_maturas2"/>
    <property type="match status" value="1"/>
</dbReference>
<sequence length="524" mass="63023">MGNFYRKNIEILGQQRFLYPLLFQDEFYAIAQNLFSNPRASVEVREEICKNCNSFSFFTVKRLIFKIRKRNVFLESKNKNSISLALIAEGLTLGLDVFFSAQWKRFVDGEGGTEQLSFQSIHSIFAYLDETTPYSFSSLGIRIPSYVHPELFIRMFNCLCWIDDVCFLHLLSSMLCFLKHLTILDKFIFFNSKGFIRLVLFLWNIFVSKGESSKISLWKQKCYRAKFKSFGSFAEQTHFHRKMKLKNPKIKAHEKFSEVFFFSHYSRFGEKSVLIGTPILIKKYRYFFCHFWQTSFFFSETYGLFVHEFSRKNISLIGYSFYFQNHRTFFRIKMFYDFFFTELVNNEFHPKFGIISIMKFLSIEGFCDIMGRPISKLSWTCFTDDDIFDKCDRFWKILYYYYCGAKNKAYLDRIKYILLLSCFKTIAFKHKSTIRVVRKEFDFELRKKFFPKEIEFERDFLCSRFAQKFKKWLLKINLATERFWLLNILKVHFLTKSWHKDQDALDFCLIVEKNNILPMLNNFL</sequence>
<evidence type="ECO:0000259" key="7">
    <source>
        <dbReference type="Pfam" id="PF01348"/>
    </source>
</evidence>
<dbReference type="Pfam" id="PF01824">
    <property type="entry name" value="MatK_N"/>
    <property type="match status" value="1"/>
</dbReference>
<dbReference type="PANTHER" id="PTHR34811">
    <property type="entry name" value="MATURASE K"/>
    <property type="match status" value="1"/>
</dbReference>
<dbReference type="GeneID" id="6276182"/>
<dbReference type="RefSeq" id="YP_001876561.1">
    <property type="nucleotide sequence ID" value="NC_010654.1"/>
</dbReference>
<organism evidence="9">
    <name type="scientific">Welwitschia mirabilis</name>
    <name type="common">Tree tumbo</name>
    <name type="synonym">Welwitschia bainesii</name>
    <dbReference type="NCBI Taxonomy" id="3377"/>
    <lineage>
        <taxon>Eukaryota</taxon>
        <taxon>Viridiplantae</taxon>
        <taxon>Streptophyta</taxon>
        <taxon>Embryophyta</taxon>
        <taxon>Tracheophyta</taxon>
        <taxon>Spermatophyta</taxon>
        <taxon>Gnetopsida</taxon>
        <taxon>Gnetidae</taxon>
        <taxon>Welwitschiales</taxon>
        <taxon>Welwitschiaceae</taxon>
        <taxon>Welwitschia</taxon>
    </lineage>
</organism>
<comment type="similarity">
    <text evidence="1 6">Belongs to the intron maturase 2 family. MatK subfamily.</text>
</comment>
<dbReference type="GO" id="GO:0008033">
    <property type="term" value="P:tRNA processing"/>
    <property type="evidence" value="ECO:0007669"/>
    <property type="project" value="UniProtKB-KW"/>
</dbReference>
<dbReference type="InterPro" id="IPR024937">
    <property type="entry name" value="Domain_X"/>
</dbReference>
<evidence type="ECO:0000256" key="3">
    <source>
        <dbReference type="ARBA" id="ARBA00022664"/>
    </source>
</evidence>
<comment type="subcellular location">
    <subcellularLocation>
        <location evidence="6">Plastid</location>
        <location evidence="6">Chloroplast</location>
    </subcellularLocation>
</comment>
<keyword evidence="5 6" id="KW-0694">RNA-binding</keyword>
<feature type="domain" description="Maturase MatK N-terminal" evidence="8">
    <location>
        <begin position="14"/>
        <end position="318"/>
    </location>
</feature>
<dbReference type="EMBL" id="KT347148">
    <property type="protein sequence ID" value="AMA21019.1"/>
    <property type="molecule type" value="Genomic_DNA"/>
</dbReference>
<evidence type="ECO:0000256" key="1">
    <source>
        <dbReference type="ARBA" id="ARBA00006621"/>
    </source>
</evidence>
<comment type="function">
    <text evidence="6">Usually encoded in the trnK tRNA gene intron. Probably assists in splicing its own and other chloroplast group II introns.</text>
</comment>
<evidence type="ECO:0000256" key="2">
    <source>
        <dbReference type="ARBA" id="ARBA00022640"/>
    </source>
</evidence>
<dbReference type="HAMAP" id="MF_01390">
    <property type="entry name" value="MatK"/>
    <property type="match status" value="1"/>
</dbReference>
<evidence type="ECO:0000259" key="8">
    <source>
        <dbReference type="Pfam" id="PF01824"/>
    </source>
</evidence>
<evidence type="ECO:0000313" key="9">
    <source>
        <dbReference type="EMBL" id="AMA21019.1"/>
    </source>
</evidence>
<keyword evidence="2 9" id="KW-0934">Plastid</keyword>
<dbReference type="GO" id="GO:0008380">
    <property type="term" value="P:RNA splicing"/>
    <property type="evidence" value="ECO:0007669"/>
    <property type="project" value="UniProtKB-UniRule"/>
</dbReference>
<keyword evidence="3 6" id="KW-0507">mRNA processing</keyword>